<dbReference type="AlphaFoldDB" id="A0A6B8REW4"/>
<evidence type="ECO:0000313" key="3">
    <source>
        <dbReference type="Proteomes" id="UP000426246"/>
    </source>
</evidence>
<feature type="transmembrane region" description="Helical" evidence="1">
    <location>
        <begin position="6"/>
        <end position="25"/>
    </location>
</feature>
<gene>
    <name evidence="2" type="ORF">EHS13_04770</name>
</gene>
<dbReference type="KEGG" id="ppsc:EHS13_04770"/>
<dbReference type="RefSeq" id="WP_155699265.1">
    <property type="nucleotide sequence ID" value="NZ_CP034235.1"/>
</dbReference>
<feature type="transmembrane region" description="Helical" evidence="1">
    <location>
        <begin position="113"/>
        <end position="131"/>
    </location>
</feature>
<evidence type="ECO:0000313" key="2">
    <source>
        <dbReference type="EMBL" id="QGQ94264.1"/>
    </source>
</evidence>
<reference evidence="3" key="1">
    <citation type="submission" date="2018-11" db="EMBL/GenBank/DDBJ databases">
        <title>Complete genome sequence of Paenibacillus sp. ML311-T8.</title>
        <authorList>
            <person name="Nam Y.-D."/>
            <person name="Kang J."/>
            <person name="Chung W.-H."/>
            <person name="Park Y.S."/>
        </authorList>
    </citation>
    <scope>NUCLEOTIDE SEQUENCE [LARGE SCALE GENOMIC DNA]</scope>
    <source>
        <strain evidence="3">ML311-T8</strain>
    </source>
</reference>
<organism evidence="2 3">
    <name type="scientific">Paenibacillus psychroresistens</name>
    <dbReference type="NCBI Taxonomy" id="1778678"/>
    <lineage>
        <taxon>Bacteria</taxon>
        <taxon>Bacillati</taxon>
        <taxon>Bacillota</taxon>
        <taxon>Bacilli</taxon>
        <taxon>Bacillales</taxon>
        <taxon>Paenibacillaceae</taxon>
        <taxon>Paenibacillus</taxon>
    </lineage>
</organism>
<protein>
    <submittedName>
        <fullName evidence="2">Uncharacterized protein</fullName>
    </submittedName>
</protein>
<keyword evidence="1" id="KW-0812">Transmembrane</keyword>
<keyword evidence="1" id="KW-0472">Membrane</keyword>
<sequence>MTVIPANTQILICIVGIIACLTYYVRKRSTKAVLITLISPGMGHLYLGSYKSGFMYLSIPSLIIITFPLVFSIISLLIFVYLWVVFLAFIVLWIVCIVDVIDLSKQAIEDKTLKHSIGILALGIGYEWLSIKKMKMG</sequence>
<dbReference type="OrthoDB" id="82335at2"/>
<name>A0A6B8REW4_9BACL</name>
<evidence type="ECO:0000256" key="1">
    <source>
        <dbReference type="SAM" id="Phobius"/>
    </source>
</evidence>
<dbReference type="Proteomes" id="UP000426246">
    <property type="component" value="Chromosome"/>
</dbReference>
<keyword evidence="1" id="KW-1133">Transmembrane helix</keyword>
<feature type="transmembrane region" description="Helical" evidence="1">
    <location>
        <begin position="78"/>
        <end position="101"/>
    </location>
</feature>
<feature type="transmembrane region" description="Helical" evidence="1">
    <location>
        <begin position="32"/>
        <end position="48"/>
    </location>
</feature>
<proteinExistence type="predicted"/>
<keyword evidence="3" id="KW-1185">Reference proteome</keyword>
<dbReference type="EMBL" id="CP034235">
    <property type="protein sequence ID" value="QGQ94264.1"/>
    <property type="molecule type" value="Genomic_DNA"/>
</dbReference>
<accession>A0A6B8REW4</accession>
<feature type="transmembrane region" description="Helical" evidence="1">
    <location>
        <begin position="54"/>
        <end position="71"/>
    </location>
</feature>